<dbReference type="InterPro" id="IPR052721">
    <property type="entry name" value="ET_Amicyanin"/>
</dbReference>
<dbReference type="GO" id="GO:0042597">
    <property type="term" value="C:periplasmic space"/>
    <property type="evidence" value="ECO:0007669"/>
    <property type="project" value="UniProtKB-SubCell"/>
</dbReference>
<dbReference type="InterPro" id="IPR028871">
    <property type="entry name" value="BlueCu_1_BS"/>
</dbReference>
<evidence type="ECO:0000313" key="12">
    <source>
        <dbReference type="Proteomes" id="UP000177169"/>
    </source>
</evidence>
<keyword evidence="7 8" id="KW-0186">Copper</keyword>
<dbReference type="Pfam" id="PF00127">
    <property type="entry name" value="Copper-bind"/>
    <property type="match status" value="1"/>
</dbReference>
<feature type="domain" description="CopC" evidence="10">
    <location>
        <begin position="54"/>
        <end position="156"/>
    </location>
</feature>
<dbReference type="Pfam" id="PF04234">
    <property type="entry name" value="CopC"/>
    <property type="match status" value="1"/>
</dbReference>
<evidence type="ECO:0000313" key="11">
    <source>
        <dbReference type="EMBL" id="OGM33610.1"/>
    </source>
</evidence>
<keyword evidence="3 8" id="KW-0479">Metal-binding</keyword>
<dbReference type="InterPro" id="IPR008972">
    <property type="entry name" value="Cupredoxin"/>
</dbReference>
<sequence length="260" mass="28641">MNKALLVIIVILLLGGGAFFLLRQGPRQNITSSNDDQNETLNINNFSIPKKAAHYESNTPEHGAILAGAPVFVVINFNFDLAAPSEIIVYSSGVKNPKTGTTSPIDITSGKTTIDANKLSMRRAIIPDAPDDFYTVDYKACWADGSCHDGQFQFKIDRTQAANFVDMTGQDEVTINLRNFAFNPAKIRVSKATKVTWVNQDNVVHTVNTDSHPAHSYYPDQNSRNLSKGDTYSVTFSQPGIYPYHCTPHANTMKGQILVE</sequence>
<dbReference type="PRINTS" id="PR00155">
    <property type="entry name" value="AMICYANIN"/>
</dbReference>
<evidence type="ECO:0000256" key="4">
    <source>
        <dbReference type="ARBA" id="ARBA00022729"/>
    </source>
</evidence>
<feature type="binding site" evidence="8">
    <location>
        <position position="246"/>
    </location>
    <ligand>
        <name>Cu cation</name>
        <dbReference type="ChEBI" id="CHEBI:23378"/>
    </ligand>
</feature>
<dbReference type="SUPFAM" id="SSF49503">
    <property type="entry name" value="Cupredoxins"/>
    <property type="match status" value="1"/>
</dbReference>
<gene>
    <name evidence="11" type="ORF">A3D01_01500</name>
</gene>
<comment type="cofactor">
    <cofactor evidence="8">
        <name>Cu cation</name>
        <dbReference type="ChEBI" id="CHEBI:23378"/>
    </cofactor>
    <text evidence="8">Binds 1 copper ion per subunit.</text>
</comment>
<dbReference type="AlphaFoldDB" id="A0A1F7Z2A2"/>
<keyword evidence="5" id="KW-0574">Periplasm</keyword>
<dbReference type="PANTHER" id="PTHR36507:SF1">
    <property type="entry name" value="BLL1555 PROTEIN"/>
    <property type="match status" value="1"/>
</dbReference>
<keyword evidence="4" id="KW-0732">Signal</keyword>
<comment type="subcellular location">
    <subcellularLocation>
        <location evidence="1">Periplasm</location>
    </subcellularLocation>
</comment>
<evidence type="ECO:0000256" key="8">
    <source>
        <dbReference type="PIRSR" id="PIRSR602386-1"/>
    </source>
</evidence>
<evidence type="ECO:0000259" key="10">
    <source>
        <dbReference type="Pfam" id="PF04234"/>
    </source>
</evidence>
<accession>A0A1F7Z2A2</accession>
<dbReference type="Proteomes" id="UP000177169">
    <property type="component" value="Unassembled WGS sequence"/>
</dbReference>
<comment type="caution">
    <text evidence="11">The sequence shown here is derived from an EMBL/GenBank/DDBJ whole genome shotgun (WGS) entry which is preliminary data.</text>
</comment>
<dbReference type="PANTHER" id="PTHR36507">
    <property type="entry name" value="BLL1555 PROTEIN"/>
    <property type="match status" value="1"/>
</dbReference>
<dbReference type="STRING" id="1802505.A3D01_01500"/>
<feature type="binding site" evidence="8">
    <location>
        <position position="249"/>
    </location>
    <ligand>
        <name>Cu cation</name>
        <dbReference type="ChEBI" id="CHEBI:23378"/>
    </ligand>
</feature>
<proteinExistence type="predicted"/>
<evidence type="ECO:0000256" key="7">
    <source>
        <dbReference type="ARBA" id="ARBA00023008"/>
    </source>
</evidence>
<evidence type="ECO:0008006" key="13">
    <source>
        <dbReference type="Google" id="ProtNLM"/>
    </source>
</evidence>
<dbReference type="InterPro" id="IPR014756">
    <property type="entry name" value="Ig_E-set"/>
</dbReference>
<dbReference type="InterPro" id="IPR014755">
    <property type="entry name" value="Cu-Rt/internalin_Ig-like"/>
</dbReference>
<feature type="binding site" evidence="8">
    <location>
        <position position="253"/>
    </location>
    <ligand>
        <name>Cu cation</name>
        <dbReference type="ChEBI" id="CHEBI:23378"/>
    </ligand>
</feature>
<dbReference type="InterPro" id="IPR000923">
    <property type="entry name" value="BlueCu_1"/>
</dbReference>
<dbReference type="Gene3D" id="2.60.40.1220">
    <property type="match status" value="1"/>
</dbReference>
<organism evidence="11 12">
    <name type="scientific">Candidatus Woesebacteria bacterium RIFCSPHIGHO2_02_FULL_39_13</name>
    <dbReference type="NCBI Taxonomy" id="1802505"/>
    <lineage>
        <taxon>Bacteria</taxon>
        <taxon>Candidatus Woeseibacteriota</taxon>
    </lineage>
</organism>
<name>A0A1F7Z2A2_9BACT</name>
<evidence type="ECO:0000256" key="5">
    <source>
        <dbReference type="ARBA" id="ARBA00022764"/>
    </source>
</evidence>
<evidence type="ECO:0000256" key="1">
    <source>
        <dbReference type="ARBA" id="ARBA00004418"/>
    </source>
</evidence>
<evidence type="ECO:0000256" key="6">
    <source>
        <dbReference type="ARBA" id="ARBA00022982"/>
    </source>
</evidence>
<dbReference type="SUPFAM" id="SSF81296">
    <property type="entry name" value="E set domains"/>
    <property type="match status" value="1"/>
</dbReference>
<feature type="domain" description="Blue (type 1) copper" evidence="9">
    <location>
        <begin position="173"/>
        <end position="260"/>
    </location>
</feature>
<dbReference type="Gene3D" id="2.60.40.420">
    <property type="entry name" value="Cupredoxins - blue copper proteins"/>
    <property type="match status" value="1"/>
</dbReference>
<dbReference type="GO" id="GO:0046688">
    <property type="term" value="P:response to copper ion"/>
    <property type="evidence" value="ECO:0007669"/>
    <property type="project" value="InterPro"/>
</dbReference>
<evidence type="ECO:0000259" key="9">
    <source>
        <dbReference type="Pfam" id="PF00127"/>
    </source>
</evidence>
<dbReference type="InterPro" id="IPR007348">
    <property type="entry name" value="CopC_dom"/>
</dbReference>
<evidence type="ECO:0000256" key="3">
    <source>
        <dbReference type="ARBA" id="ARBA00022723"/>
    </source>
</evidence>
<evidence type="ECO:0000256" key="2">
    <source>
        <dbReference type="ARBA" id="ARBA00022448"/>
    </source>
</evidence>
<dbReference type="PROSITE" id="PS00196">
    <property type="entry name" value="COPPER_BLUE"/>
    <property type="match status" value="1"/>
</dbReference>
<protein>
    <recommendedName>
        <fullName evidence="13">Blue (type 1) copper domain-containing protein</fullName>
    </recommendedName>
</protein>
<dbReference type="EMBL" id="MGGR01000016">
    <property type="protein sequence ID" value="OGM33610.1"/>
    <property type="molecule type" value="Genomic_DNA"/>
</dbReference>
<dbReference type="GO" id="GO:0005507">
    <property type="term" value="F:copper ion binding"/>
    <property type="evidence" value="ECO:0007669"/>
    <property type="project" value="InterPro"/>
</dbReference>
<dbReference type="GO" id="GO:0009055">
    <property type="term" value="F:electron transfer activity"/>
    <property type="evidence" value="ECO:0007669"/>
    <property type="project" value="InterPro"/>
</dbReference>
<keyword evidence="6" id="KW-0249">Electron transport</keyword>
<dbReference type="InterPro" id="IPR002386">
    <property type="entry name" value="Amicyanin/Pseudoazurin"/>
</dbReference>
<feature type="binding site" evidence="8">
    <location>
        <position position="205"/>
    </location>
    <ligand>
        <name>Cu cation</name>
        <dbReference type="ChEBI" id="CHEBI:23378"/>
    </ligand>
</feature>
<keyword evidence="2" id="KW-0813">Transport</keyword>
<reference evidence="11 12" key="1">
    <citation type="journal article" date="2016" name="Nat. Commun.">
        <title>Thousands of microbial genomes shed light on interconnected biogeochemical processes in an aquifer system.</title>
        <authorList>
            <person name="Anantharaman K."/>
            <person name="Brown C.T."/>
            <person name="Hug L.A."/>
            <person name="Sharon I."/>
            <person name="Castelle C.J."/>
            <person name="Probst A.J."/>
            <person name="Thomas B.C."/>
            <person name="Singh A."/>
            <person name="Wilkins M.J."/>
            <person name="Karaoz U."/>
            <person name="Brodie E.L."/>
            <person name="Williams K.H."/>
            <person name="Hubbard S.S."/>
            <person name="Banfield J.F."/>
        </authorList>
    </citation>
    <scope>NUCLEOTIDE SEQUENCE [LARGE SCALE GENOMIC DNA]</scope>
</reference>